<organism evidence="2 3">
    <name type="scientific">Rhizopus microsporus</name>
    <dbReference type="NCBI Taxonomy" id="58291"/>
    <lineage>
        <taxon>Eukaryota</taxon>
        <taxon>Fungi</taxon>
        <taxon>Fungi incertae sedis</taxon>
        <taxon>Mucoromycota</taxon>
        <taxon>Mucoromycotina</taxon>
        <taxon>Mucoromycetes</taxon>
        <taxon>Mucorales</taxon>
        <taxon>Mucorineae</taxon>
        <taxon>Rhizopodaceae</taxon>
        <taxon>Rhizopus</taxon>
    </lineage>
</organism>
<dbReference type="VEuPathDB" id="FungiDB:BCV72DRAFT_64813"/>
<evidence type="ECO:0000256" key="1">
    <source>
        <dbReference type="SAM" id="Coils"/>
    </source>
</evidence>
<protein>
    <recommendedName>
        <fullName evidence="4">DUF4201 domain-containing protein</fullName>
    </recommendedName>
</protein>
<dbReference type="AlphaFoldDB" id="A0A1X0RM13"/>
<proteinExistence type="predicted"/>
<dbReference type="EMBL" id="KV921566">
    <property type="protein sequence ID" value="ORE13113.1"/>
    <property type="molecule type" value="Genomic_DNA"/>
</dbReference>
<evidence type="ECO:0000313" key="2">
    <source>
        <dbReference type="EMBL" id="ORE13113.1"/>
    </source>
</evidence>
<dbReference type="Proteomes" id="UP000242381">
    <property type="component" value="Unassembled WGS sequence"/>
</dbReference>
<accession>A0A1X0RM13</accession>
<feature type="coiled-coil region" evidence="1">
    <location>
        <begin position="181"/>
        <end position="249"/>
    </location>
</feature>
<gene>
    <name evidence="2" type="ORF">BCV71DRAFT_246513</name>
</gene>
<reference evidence="2 3" key="1">
    <citation type="journal article" date="2016" name="Proc. Natl. Acad. Sci. U.S.A.">
        <title>Lipid metabolic changes in an early divergent fungus govern the establishment of a mutualistic symbiosis with endobacteria.</title>
        <authorList>
            <person name="Lastovetsky O.A."/>
            <person name="Gaspar M.L."/>
            <person name="Mondo S.J."/>
            <person name="LaButti K.M."/>
            <person name="Sandor L."/>
            <person name="Grigoriev I.V."/>
            <person name="Henry S.A."/>
            <person name="Pawlowska T.E."/>
        </authorList>
    </citation>
    <scope>NUCLEOTIDE SEQUENCE [LARGE SCALE GENOMIC DNA]</scope>
    <source>
        <strain evidence="2 3">ATCC 11559</strain>
    </source>
</reference>
<evidence type="ECO:0000313" key="3">
    <source>
        <dbReference type="Proteomes" id="UP000242381"/>
    </source>
</evidence>
<sequence>MDQFKEQCEERKKRNDDMMQKIAELEMHIGQVEKSLFKKKRHVLKRKEMEKDYVELIAEQKRTIKKRRISIDKKDLPELEPIRDKLEQLIEQQYTSKTSMTSDQLTAIRPLLENLSSNADYFKQVNGFIKECSLKLKNENKQQQQKDDVEKEYADKIAIYKQVKKKYAERVMESRRLFLAKKKLERETREEEIKLSERIKELYKDPKIQGAYIKSLRLKAACRQVRTEVQLTREQVRTLQQQIQELETNKITRRQSISLEELFDTIAEKQKITRSLIATNDATRMKLREEMQRQKRKSHTQ</sequence>
<evidence type="ECO:0008006" key="4">
    <source>
        <dbReference type="Google" id="ProtNLM"/>
    </source>
</evidence>
<dbReference type="OMA" id="LEMHIGQ"/>
<name>A0A1X0RM13_RHIZD</name>
<keyword evidence="1" id="KW-0175">Coiled coil</keyword>
<feature type="coiled-coil region" evidence="1">
    <location>
        <begin position="1"/>
        <end position="28"/>
    </location>
</feature>